<reference evidence="3 4" key="1">
    <citation type="submission" date="2012-08" db="EMBL/GenBank/DDBJ databases">
        <authorList>
            <person name="Doggett N."/>
            <person name="Teshima H."/>
            <person name="Bruce D."/>
            <person name="Detter J.C."/>
            <person name="Johnson S.L."/>
            <person name="Han C."/>
        </authorList>
    </citation>
    <scope>NUCLEOTIDE SEQUENCE [LARGE SCALE GENOMIC DNA]</scope>
    <source>
        <strain evidence="3 4">HD-771</strain>
        <plasmid evidence="3 4">p02</plasmid>
    </source>
</reference>
<dbReference type="GO" id="GO:0003677">
    <property type="term" value="F:DNA binding"/>
    <property type="evidence" value="ECO:0007669"/>
    <property type="project" value="UniProtKB-KW"/>
</dbReference>
<dbReference type="InterPro" id="IPR011051">
    <property type="entry name" value="RmlC_Cupin_sf"/>
</dbReference>
<dbReference type="InterPro" id="IPR013096">
    <property type="entry name" value="Cupin_2"/>
</dbReference>
<evidence type="ECO:0000313" key="4">
    <source>
        <dbReference type="Proteomes" id="UP000005259"/>
    </source>
</evidence>
<dbReference type="Proteomes" id="UP000005259">
    <property type="component" value="Plasmid p02"/>
</dbReference>
<dbReference type="InterPro" id="IPR050807">
    <property type="entry name" value="TransReg_Diox_bact_type"/>
</dbReference>
<dbReference type="Pfam" id="PF07883">
    <property type="entry name" value="Cupin_2"/>
    <property type="match status" value="1"/>
</dbReference>
<sequence>MAFRKNAGLISKRLAELADITPSMLSQIEKGEEIAFIMEGQVKLYLNDEVLLLNPGDSVKIPPYAKHKWENTSLNKVTVIFGVTPHLLIFKKPNFSLLILRN</sequence>
<dbReference type="GO" id="GO:0003700">
    <property type="term" value="F:DNA-binding transcription factor activity"/>
    <property type="evidence" value="ECO:0007669"/>
    <property type="project" value="TreeGrafter"/>
</dbReference>
<keyword evidence="3" id="KW-0614">Plasmid</keyword>
<dbReference type="AlphaFoldDB" id="A0A9W3JGL2"/>
<dbReference type="SUPFAM" id="SSF51182">
    <property type="entry name" value="RmlC-like cupins"/>
    <property type="match status" value="1"/>
</dbReference>
<dbReference type="Gene3D" id="2.60.120.10">
    <property type="entry name" value="Jelly Rolls"/>
    <property type="match status" value="1"/>
</dbReference>
<name>A0A9W3JGL2_BACTU</name>
<protein>
    <submittedName>
        <fullName evidence="3">DNA-binding protein</fullName>
    </submittedName>
</protein>
<dbReference type="EMBL" id="CP003754">
    <property type="protein sequence ID" value="AFQ19757.1"/>
    <property type="molecule type" value="Genomic_DNA"/>
</dbReference>
<feature type="domain" description="Cupin type-2" evidence="2">
    <location>
        <begin position="29"/>
        <end position="79"/>
    </location>
</feature>
<evidence type="ECO:0000259" key="2">
    <source>
        <dbReference type="Pfam" id="PF07883"/>
    </source>
</evidence>
<keyword evidence="1 3" id="KW-0238">DNA-binding</keyword>
<dbReference type="PANTHER" id="PTHR46797">
    <property type="entry name" value="HTH-TYPE TRANSCRIPTIONAL REGULATOR"/>
    <property type="match status" value="1"/>
</dbReference>
<geneLocation type="plasmid" evidence="3 4">
    <name>p02</name>
</geneLocation>
<dbReference type="InterPro" id="IPR001387">
    <property type="entry name" value="Cro/C1-type_HTH"/>
</dbReference>
<dbReference type="KEGG" id="bti:BTG_32103"/>
<dbReference type="CDD" id="cd00093">
    <property type="entry name" value="HTH_XRE"/>
    <property type="match status" value="1"/>
</dbReference>
<organism evidence="3 4">
    <name type="scientific">Bacillus thuringiensis HD-771</name>
    <dbReference type="NCBI Taxonomy" id="1218175"/>
    <lineage>
        <taxon>Bacteria</taxon>
        <taxon>Bacillati</taxon>
        <taxon>Bacillota</taxon>
        <taxon>Bacilli</taxon>
        <taxon>Bacillales</taxon>
        <taxon>Bacillaceae</taxon>
        <taxon>Bacillus</taxon>
        <taxon>Bacillus cereus group</taxon>
    </lineage>
</organism>
<accession>A0A9W3JGL2</accession>
<dbReference type="PANTHER" id="PTHR46797:SF19">
    <property type="entry name" value="BLL2473 PROTEIN"/>
    <property type="match status" value="1"/>
</dbReference>
<dbReference type="GO" id="GO:0005829">
    <property type="term" value="C:cytosol"/>
    <property type="evidence" value="ECO:0007669"/>
    <property type="project" value="TreeGrafter"/>
</dbReference>
<proteinExistence type="predicted"/>
<gene>
    <name evidence="3" type="ORF">BTG_32103</name>
</gene>
<dbReference type="InterPro" id="IPR014710">
    <property type="entry name" value="RmlC-like_jellyroll"/>
</dbReference>
<dbReference type="CDD" id="cd02209">
    <property type="entry name" value="cupin_XRE_C"/>
    <property type="match status" value="1"/>
</dbReference>
<evidence type="ECO:0000313" key="3">
    <source>
        <dbReference type="EMBL" id="AFQ19757.1"/>
    </source>
</evidence>
<evidence type="ECO:0000256" key="1">
    <source>
        <dbReference type="ARBA" id="ARBA00023125"/>
    </source>
</evidence>